<dbReference type="RefSeq" id="WP_136225428.1">
    <property type="nucleotide sequence ID" value="NZ_CP039291.1"/>
</dbReference>
<protein>
    <submittedName>
        <fullName evidence="3">ABC transporter</fullName>
    </submittedName>
</protein>
<dbReference type="Gene3D" id="3.40.50.300">
    <property type="entry name" value="P-loop containing nucleotide triphosphate hydrolases"/>
    <property type="match status" value="1"/>
</dbReference>
<dbReference type="InterPro" id="IPR027417">
    <property type="entry name" value="P-loop_NTPase"/>
</dbReference>
<feature type="compositionally biased region" description="Low complexity" evidence="1">
    <location>
        <begin position="621"/>
        <end position="633"/>
    </location>
</feature>
<dbReference type="GO" id="GO:0000028">
    <property type="term" value="P:ribosomal small subunit assembly"/>
    <property type="evidence" value="ECO:0007669"/>
    <property type="project" value="TreeGrafter"/>
</dbReference>
<keyword evidence="4" id="KW-1185">Reference proteome</keyword>
<dbReference type="GO" id="GO:0005525">
    <property type="term" value="F:GTP binding"/>
    <property type="evidence" value="ECO:0007669"/>
    <property type="project" value="InterPro"/>
</dbReference>
<dbReference type="GO" id="GO:0005829">
    <property type="term" value="C:cytosol"/>
    <property type="evidence" value="ECO:0007669"/>
    <property type="project" value="TreeGrafter"/>
</dbReference>
<dbReference type="InterPro" id="IPR045063">
    <property type="entry name" value="Dynamin_N"/>
</dbReference>
<dbReference type="Proteomes" id="UP000296469">
    <property type="component" value="Chromosome"/>
</dbReference>
<feature type="compositionally biased region" description="Low complexity" evidence="1">
    <location>
        <begin position="16"/>
        <end position="33"/>
    </location>
</feature>
<dbReference type="AlphaFoldDB" id="A0A4P7SMJ3"/>
<evidence type="ECO:0000256" key="1">
    <source>
        <dbReference type="SAM" id="MobiDB-lite"/>
    </source>
</evidence>
<evidence type="ECO:0000313" key="4">
    <source>
        <dbReference type="Proteomes" id="UP000296469"/>
    </source>
</evidence>
<feature type="domain" description="Dynamin N-terminal" evidence="2">
    <location>
        <begin position="100"/>
        <end position="245"/>
    </location>
</feature>
<sequence length="687" mass="70676">MSDDAPGRPDLPDPDGPAGRSGAPAVAEGVPGVADGAPGGGLVEALELLGLRLGQVELPLEGTGVAEARAVRRQAVEQLDDYLLPRLRAVAAPVLAVLGGSTGAGKSTLVNSLLGAPVSTAGVLRPTTRWPVLVHHPLDGRWFTTDRVLPGLARLVADRGTSRAVDGGTPDTTGTAAGHAGLRLVASDAVPQGLALLDAPDIDSVVDENRALARQLLGAADLWLFVTTAARYADAVPWELLATAAQRRVELALVLDRVDPGEEDAVRTHLTAMLAEHGLGGTPVLVVPEVEPEDGLLPGWAVAPVAEWLTRLAADPAARRGVVERTRDGLVADLVVRAGLVADAADAQEAADARLRAAVRTAYGAALVDVERATSDGRLLRGEVLARWQDVVGTGEFMRSVEERVARWRDRLTSAVRGRRAEEPALADAIGRSLDAVVLDAAEQAAERAYAAWRSDPGGAALLDGLALSRSSARLREEIAAQVRAWQDDVLALVADEGADRRTQARALSFGVNGLGAALMLAVFASTGGLTGAELGIAGGTAVLAQRLLEAVFGDDAVRRLTQSAHERLLARVHGVLDAEAARFTAQLDALGTADAGGAGVRAAAARVAAVPVLDTPSTVPGADGAAGSPAPGHGDDASPARTGALRGVGARRPGARPDGPSPAEAPAAGGLRGWWRRVTGRDEDAR</sequence>
<dbReference type="PANTHER" id="PTHR42698:SF1">
    <property type="entry name" value="GTPASE ERA, MITOCHONDRIAL"/>
    <property type="match status" value="1"/>
</dbReference>
<dbReference type="GO" id="GO:0019843">
    <property type="term" value="F:rRNA binding"/>
    <property type="evidence" value="ECO:0007669"/>
    <property type="project" value="TreeGrafter"/>
</dbReference>
<dbReference type="SUPFAM" id="SSF52540">
    <property type="entry name" value="P-loop containing nucleoside triphosphate hydrolases"/>
    <property type="match status" value="1"/>
</dbReference>
<organism evidence="3 4">
    <name type="scientific">Cellulomonas shaoxiangyii</name>
    <dbReference type="NCBI Taxonomy" id="2566013"/>
    <lineage>
        <taxon>Bacteria</taxon>
        <taxon>Bacillati</taxon>
        <taxon>Actinomycetota</taxon>
        <taxon>Actinomycetes</taxon>
        <taxon>Micrococcales</taxon>
        <taxon>Cellulomonadaceae</taxon>
        <taxon>Cellulomonas</taxon>
    </lineage>
</organism>
<dbReference type="EMBL" id="CP039291">
    <property type="protein sequence ID" value="QCB94074.1"/>
    <property type="molecule type" value="Genomic_DNA"/>
</dbReference>
<dbReference type="InterPro" id="IPR005662">
    <property type="entry name" value="GTPase_Era-like"/>
</dbReference>
<proteinExistence type="predicted"/>
<name>A0A4P7SMJ3_9CELL</name>
<dbReference type="PANTHER" id="PTHR42698">
    <property type="entry name" value="GTPASE ERA"/>
    <property type="match status" value="1"/>
</dbReference>
<feature type="region of interest" description="Disordered" evidence="1">
    <location>
        <begin position="616"/>
        <end position="687"/>
    </location>
</feature>
<dbReference type="KEGG" id="celz:E5225_11355"/>
<evidence type="ECO:0000259" key="2">
    <source>
        <dbReference type="Pfam" id="PF00350"/>
    </source>
</evidence>
<reference evidence="3 4" key="1">
    <citation type="submission" date="2019-04" db="EMBL/GenBank/DDBJ databases">
        <title>Isolation and identification of Cellulomonas shaoxiangyii sp. Nov. isolated from feces of the Tibetan antelopes (Pantholops hodgsonii) in the Qinghai-Tibet plateau of China.</title>
        <authorList>
            <person name="Tian Z."/>
        </authorList>
    </citation>
    <scope>NUCLEOTIDE SEQUENCE [LARGE SCALE GENOMIC DNA]</scope>
    <source>
        <strain evidence="3 4">Z28</strain>
    </source>
</reference>
<feature type="compositionally biased region" description="Low complexity" evidence="1">
    <location>
        <begin position="644"/>
        <end position="670"/>
    </location>
</feature>
<feature type="region of interest" description="Disordered" evidence="1">
    <location>
        <begin position="1"/>
        <end position="33"/>
    </location>
</feature>
<accession>A0A4P7SMJ3</accession>
<dbReference type="CDD" id="cd00882">
    <property type="entry name" value="Ras_like_GTPase"/>
    <property type="match status" value="1"/>
</dbReference>
<gene>
    <name evidence="3" type="ORF">E5225_11355</name>
</gene>
<feature type="compositionally biased region" description="Basic and acidic residues" evidence="1">
    <location>
        <begin position="1"/>
        <end position="11"/>
    </location>
</feature>
<dbReference type="Pfam" id="PF00350">
    <property type="entry name" value="Dynamin_N"/>
    <property type="match status" value="1"/>
</dbReference>
<dbReference type="GO" id="GO:0043024">
    <property type="term" value="F:ribosomal small subunit binding"/>
    <property type="evidence" value="ECO:0007669"/>
    <property type="project" value="TreeGrafter"/>
</dbReference>
<evidence type="ECO:0000313" key="3">
    <source>
        <dbReference type="EMBL" id="QCB94074.1"/>
    </source>
</evidence>